<dbReference type="Pfam" id="PF01061">
    <property type="entry name" value="ABC2_membrane"/>
    <property type="match status" value="2"/>
</dbReference>
<feature type="transmembrane region" description="Helical" evidence="13">
    <location>
        <begin position="704"/>
        <end position="725"/>
    </location>
</feature>
<dbReference type="FunFam" id="3.40.50.300:FF:001465">
    <property type="entry name" value="ABC multidrug transporter (Eurofung)"/>
    <property type="match status" value="1"/>
</dbReference>
<feature type="transmembrane region" description="Helical" evidence="13">
    <location>
        <begin position="1271"/>
        <end position="1289"/>
    </location>
</feature>
<accession>A0AAD7QQ54</accession>
<keyword evidence="6" id="KW-0677">Repeat</keyword>
<dbReference type="RefSeq" id="XP_056042972.1">
    <property type="nucleotide sequence ID" value="XM_056190375.1"/>
</dbReference>
<dbReference type="InterPro" id="IPR003439">
    <property type="entry name" value="ABC_transporter-like_ATP-bd"/>
</dbReference>
<dbReference type="GO" id="GO:0005886">
    <property type="term" value="C:plasma membrane"/>
    <property type="evidence" value="ECO:0007669"/>
    <property type="project" value="UniProtKB-SubCell"/>
</dbReference>
<dbReference type="Pfam" id="PF00005">
    <property type="entry name" value="ABC_tran"/>
    <property type="match status" value="2"/>
</dbReference>
<dbReference type="InterPro" id="IPR027417">
    <property type="entry name" value="P-loop_NTPase"/>
</dbReference>
<evidence type="ECO:0000313" key="16">
    <source>
        <dbReference type="Proteomes" id="UP001217417"/>
    </source>
</evidence>
<dbReference type="InterPro" id="IPR010929">
    <property type="entry name" value="PDR_CDR_ABC"/>
</dbReference>
<feature type="transmembrane region" description="Helical" evidence="13">
    <location>
        <begin position="601"/>
        <end position="618"/>
    </location>
</feature>
<dbReference type="GO" id="GO:0016887">
    <property type="term" value="F:ATP hydrolysis activity"/>
    <property type="evidence" value="ECO:0007669"/>
    <property type="project" value="InterPro"/>
</dbReference>
<evidence type="ECO:0000256" key="11">
    <source>
        <dbReference type="ARBA" id="ARBA00023180"/>
    </source>
</evidence>
<name>A0AAD7QQ54_9ASCO</name>
<keyword evidence="5 13" id="KW-0812">Transmembrane</keyword>
<feature type="transmembrane region" description="Helical" evidence="13">
    <location>
        <begin position="1386"/>
        <end position="1408"/>
    </location>
</feature>
<dbReference type="Pfam" id="PF19055">
    <property type="entry name" value="ABC2_membrane_7"/>
    <property type="match status" value="1"/>
</dbReference>
<reference evidence="15" key="1">
    <citation type="submission" date="2023-03" db="EMBL/GenBank/DDBJ databases">
        <title>Near-Complete genome sequence of Lipomyces tetrasporous NRRL Y-64009, an oleaginous yeast capable of growing on lignocellulosic hydrolysates.</title>
        <authorList>
            <consortium name="Lawrence Berkeley National Laboratory"/>
            <person name="Jagtap S.S."/>
            <person name="Liu J.-J."/>
            <person name="Walukiewicz H.E."/>
            <person name="Pangilinan J."/>
            <person name="Lipzen A."/>
            <person name="Ahrendt S."/>
            <person name="Koriabine M."/>
            <person name="Cobaugh K."/>
            <person name="Salamov A."/>
            <person name="Yoshinaga Y."/>
            <person name="Ng V."/>
            <person name="Daum C."/>
            <person name="Grigoriev I.V."/>
            <person name="Slininger P.J."/>
            <person name="Dien B.S."/>
            <person name="Jin Y.-S."/>
            <person name="Rao C.V."/>
        </authorList>
    </citation>
    <scope>NUCLEOTIDE SEQUENCE</scope>
    <source>
        <strain evidence="15">NRRL Y-64009</strain>
    </source>
</reference>
<feature type="domain" description="ABC transporter" evidence="14">
    <location>
        <begin position="95"/>
        <end position="346"/>
    </location>
</feature>
<dbReference type="GO" id="GO:0140359">
    <property type="term" value="F:ABC-type transporter activity"/>
    <property type="evidence" value="ECO:0007669"/>
    <property type="project" value="InterPro"/>
</dbReference>
<dbReference type="CDD" id="cd03233">
    <property type="entry name" value="ABCG_PDR_domain1"/>
    <property type="match status" value="1"/>
</dbReference>
<keyword evidence="8" id="KW-0067">ATP-binding</keyword>
<dbReference type="SMART" id="SM00382">
    <property type="entry name" value="AAA"/>
    <property type="match status" value="2"/>
</dbReference>
<gene>
    <name evidence="15" type="ORF">POJ06DRAFT_291957</name>
</gene>
<dbReference type="InterPro" id="IPR017871">
    <property type="entry name" value="ABC_transporter-like_CS"/>
</dbReference>
<dbReference type="Gene3D" id="3.40.50.300">
    <property type="entry name" value="P-loop containing nucleotide triphosphate hydrolases"/>
    <property type="match status" value="2"/>
</dbReference>
<evidence type="ECO:0000256" key="9">
    <source>
        <dbReference type="ARBA" id="ARBA00022989"/>
    </source>
</evidence>
<dbReference type="SUPFAM" id="SSF52540">
    <property type="entry name" value="P-loop containing nucleoside triphosphate hydrolases"/>
    <property type="match status" value="2"/>
</dbReference>
<comment type="similarity">
    <text evidence="2">Belongs to the ABC transporter superfamily. ABCG family. PDR (TC 3.A.1.205) subfamily.</text>
</comment>
<dbReference type="PROSITE" id="PS00211">
    <property type="entry name" value="ABC_TRANSPORTER_1"/>
    <property type="match status" value="1"/>
</dbReference>
<dbReference type="GeneID" id="80885541"/>
<evidence type="ECO:0000256" key="10">
    <source>
        <dbReference type="ARBA" id="ARBA00023136"/>
    </source>
</evidence>
<feature type="transmembrane region" description="Helical" evidence="13">
    <location>
        <begin position="485"/>
        <end position="504"/>
    </location>
</feature>
<feature type="transmembrane region" description="Helical" evidence="13">
    <location>
        <begin position="1127"/>
        <end position="1144"/>
    </location>
</feature>
<dbReference type="InterPro" id="IPR034003">
    <property type="entry name" value="ABCG_PDR_2"/>
</dbReference>
<organism evidence="15 16">
    <name type="scientific">Lipomyces tetrasporus</name>
    <dbReference type="NCBI Taxonomy" id="54092"/>
    <lineage>
        <taxon>Eukaryota</taxon>
        <taxon>Fungi</taxon>
        <taxon>Dikarya</taxon>
        <taxon>Ascomycota</taxon>
        <taxon>Saccharomycotina</taxon>
        <taxon>Lipomycetes</taxon>
        <taxon>Lipomycetales</taxon>
        <taxon>Lipomycetaceae</taxon>
        <taxon>Lipomyces</taxon>
    </lineage>
</organism>
<dbReference type="PROSITE" id="PS50893">
    <property type="entry name" value="ABC_TRANSPORTER_2"/>
    <property type="match status" value="2"/>
</dbReference>
<dbReference type="GO" id="GO:0005524">
    <property type="term" value="F:ATP binding"/>
    <property type="evidence" value="ECO:0007669"/>
    <property type="project" value="UniProtKB-KW"/>
</dbReference>
<protein>
    <submittedName>
        <fullName evidence="15">ABC-2 type transporter-domain-containing protein</fullName>
    </submittedName>
</protein>
<dbReference type="Pfam" id="PF14510">
    <property type="entry name" value="ABC_trans_N"/>
    <property type="match status" value="1"/>
</dbReference>
<dbReference type="InterPro" id="IPR013525">
    <property type="entry name" value="ABC2_TM"/>
</dbReference>
<dbReference type="CDD" id="cd03232">
    <property type="entry name" value="ABCG_PDR_domain2"/>
    <property type="match status" value="1"/>
</dbReference>
<evidence type="ECO:0000256" key="7">
    <source>
        <dbReference type="ARBA" id="ARBA00022741"/>
    </source>
</evidence>
<feature type="transmembrane region" description="Helical" evidence="13">
    <location>
        <begin position="1236"/>
        <end position="1259"/>
    </location>
</feature>
<feature type="transmembrane region" description="Helical" evidence="13">
    <location>
        <begin position="525"/>
        <end position="556"/>
    </location>
</feature>
<keyword evidence="10 13" id="KW-0472">Membrane</keyword>
<keyword evidence="3" id="KW-0813">Transport</keyword>
<comment type="subcellular location">
    <subcellularLocation>
        <location evidence="1">Cell membrane</location>
        <topology evidence="1">Multi-pass membrane protein</topology>
    </subcellularLocation>
</comment>
<keyword evidence="4" id="KW-1003">Cell membrane</keyword>
<feature type="region of interest" description="Disordered" evidence="12">
    <location>
        <begin position="24"/>
        <end position="43"/>
    </location>
</feature>
<dbReference type="EMBL" id="JARPMG010000007">
    <property type="protein sequence ID" value="KAJ8099522.1"/>
    <property type="molecule type" value="Genomic_DNA"/>
</dbReference>
<evidence type="ECO:0000256" key="8">
    <source>
        <dbReference type="ARBA" id="ARBA00022840"/>
    </source>
</evidence>
<comment type="caution">
    <text evidence="15">The sequence shown here is derived from an EMBL/GenBank/DDBJ whole genome shotgun (WGS) entry which is preliminary data.</text>
</comment>
<keyword evidence="7" id="KW-0547">Nucleotide-binding</keyword>
<evidence type="ECO:0000259" key="14">
    <source>
        <dbReference type="PROSITE" id="PS50893"/>
    </source>
</evidence>
<dbReference type="InterPro" id="IPR034001">
    <property type="entry name" value="ABCG_PDR_1"/>
</dbReference>
<feature type="domain" description="ABC transporter" evidence="14">
    <location>
        <begin position="782"/>
        <end position="1031"/>
    </location>
</feature>
<evidence type="ECO:0000256" key="4">
    <source>
        <dbReference type="ARBA" id="ARBA00022475"/>
    </source>
</evidence>
<dbReference type="InterPro" id="IPR043926">
    <property type="entry name" value="ABCG_dom"/>
</dbReference>
<evidence type="ECO:0000256" key="5">
    <source>
        <dbReference type="ARBA" id="ARBA00022692"/>
    </source>
</evidence>
<proteinExistence type="inferred from homology"/>
<dbReference type="Pfam" id="PF06422">
    <property type="entry name" value="PDR_CDR"/>
    <property type="match status" value="1"/>
</dbReference>
<evidence type="ECO:0000256" key="6">
    <source>
        <dbReference type="ARBA" id="ARBA00022737"/>
    </source>
</evidence>
<dbReference type="Proteomes" id="UP001217417">
    <property type="component" value="Unassembled WGS sequence"/>
</dbReference>
<keyword evidence="11" id="KW-0325">Glycoprotein</keyword>
<feature type="transmembrane region" description="Helical" evidence="13">
    <location>
        <begin position="1198"/>
        <end position="1224"/>
    </location>
</feature>
<feature type="transmembrane region" description="Helical" evidence="13">
    <location>
        <begin position="1156"/>
        <end position="1177"/>
    </location>
</feature>
<keyword evidence="16" id="KW-1185">Reference proteome</keyword>
<feature type="region of interest" description="Disordered" evidence="12">
    <location>
        <begin position="752"/>
        <end position="777"/>
    </location>
</feature>
<sequence length="1421" mass="157428">MALDPSTPDNESQNFTFSDEECTPYQAHGIDPEHNSAEKVASRSRTAWHMASEVHAMKDRDEEGGKKPRKLGVTWQNLTVKGISSDATFNENVLSQFNPFAKSGKDVPMKAIIGNSYGCVKPGEMLLVLGRPGSGCTTLLNILSNHRLGYEEITGDVTFGNMSAEDARQYRGEIIMNTEEEIFFPTLTVGDTIDFVARMKVPYHLPRGIKTAEEYAQFNKEFLLRSVGISHTASTKVGDAFIRGVSGGERKRVSILECLTTRASVFCWDNSTRGLDASTALEWIKAIRVMTDVLGLTTIVTLYQAGNSIYEHFDKVLVLDEGKQIFYGPQKEAVPFFEHLGFVCDSGSNRADFLTGVTVPTERLIAPGYENKFPRTADEVLAAYDKSTIKPKMLSECKSYRASEEATENTAVFKEMVAREKHRGVSKNSTATASFHTQVKAAVIRQYQIMWGDKATLIMKQGATVIQSLLGGSLFYNAPDNSAGLFLKGGALFFSILYNALIALSEVTDSFTGRPILAKHRSFALYHPAAICIAQIAADFPVLLFQVTHFGLILYFMVGLKSTAEAFFTYWITNFITAMSMTALFRLIGAAFPTFDAATKVSGLTIVAFFVYMGYMIIKPEMHPWFVWLFWINPMAYGFEALLGNEFHEQDIPCVGPNIIPNGPGYATGEGGQSCAGVGGATVGATSVTGDDYLASMSFSHGHIWRNVGIICAWWVLFVALTIFFTSRWKLLGEGGSSLLIPRDQQHKSKHLLLPRDEESQVKSGSDTPGGSLDKSLGKDLVRNRSIFTWKNLTYTVRTPSGDRVLLDNVQGYVKPGMLGALMGSSGAGKTTLLDVLAQRKTEGTVHGSVLVDGRPIPVSFQRSAGYVEQLDVHEPLATVRESLEFSALLRQSRDTPTEEKLRYVDTIIDLLELHDLEHTLVGRPGAGLSIEQRKRLTIAVELVAKPSILIFLDEPTSGLDGQAAYNTVRFLRKLSEAGQAVLVTIHQPSAQLFAQFDTLLLLTKGGKTVYFGDIGYNASTVKAYFARYGAPCPPEANPAEHMIDVVSGTGSVSQTRDWDKVWLESPEHDQLTKDLDAMVGEAAARPSGTVDDGHEFAASMWTQVKLVSHRMNVSLFRNTEYIDNKFALHISLALLNGFSFWMIGDRLTDLQQNLFTVFNFIFVAPGVISQLQPLFIDRRDIYETREKKSKMYHWAPFVAGLIISEIPYLIICALLYYVCWYFTCGLPTAPEHAGSVFFVVVMYECLYTGIGQMIAAYAPNAVFASLVNPLVITTLVSFCGVMVPYNHIEPFWRYWMYYIDPFNYLMSSLLIFTTWSKSVNCDSDELAIFDPPSNQTCDEYLAAYQHGMGAGTNLLNPDATADCRVCKYTGGGDYLRTLNLQDEYYGWRNAGIVVVFVIGIYGLVFMMMKLRTKATKKAEP</sequence>
<dbReference type="InterPro" id="IPR029481">
    <property type="entry name" value="ABC_trans_N"/>
</dbReference>
<evidence type="ECO:0000256" key="2">
    <source>
        <dbReference type="ARBA" id="ARBA00006012"/>
    </source>
</evidence>
<feature type="compositionally biased region" description="Basic and acidic residues" evidence="12">
    <location>
        <begin position="30"/>
        <end position="41"/>
    </location>
</feature>
<evidence type="ECO:0000256" key="13">
    <source>
        <dbReference type="SAM" id="Phobius"/>
    </source>
</evidence>
<dbReference type="FunFam" id="3.40.50.300:FF:000054">
    <property type="entry name" value="ABC multidrug transporter atrF"/>
    <property type="match status" value="1"/>
</dbReference>
<evidence type="ECO:0000256" key="1">
    <source>
        <dbReference type="ARBA" id="ARBA00004651"/>
    </source>
</evidence>
<evidence type="ECO:0000256" key="3">
    <source>
        <dbReference type="ARBA" id="ARBA00022448"/>
    </source>
</evidence>
<dbReference type="PANTHER" id="PTHR19241">
    <property type="entry name" value="ATP-BINDING CASSETTE TRANSPORTER"/>
    <property type="match status" value="1"/>
</dbReference>
<keyword evidence="9 13" id="KW-1133">Transmembrane helix</keyword>
<feature type="transmembrane region" description="Helical" evidence="13">
    <location>
        <begin position="568"/>
        <end position="589"/>
    </location>
</feature>
<dbReference type="InterPro" id="IPR003593">
    <property type="entry name" value="AAA+_ATPase"/>
</dbReference>
<evidence type="ECO:0000313" key="15">
    <source>
        <dbReference type="EMBL" id="KAJ8099522.1"/>
    </source>
</evidence>
<evidence type="ECO:0000256" key="12">
    <source>
        <dbReference type="SAM" id="MobiDB-lite"/>
    </source>
</evidence>